<evidence type="ECO:0000256" key="1">
    <source>
        <dbReference type="ARBA" id="ARBA00022574"/>
    </source>
</evidence>
<protein>
    <submittedName>
        <fullName evidence="4">Uncharacterized protein</fullName>
    </submittedName>
</protein>
<evidence type="ECO:0000256" key="3">
    <source>
        <dbReference type="SAM" id="MobiDB-lite"/>
    </source>
</evidence>
<reference evidence="4" key="1">
    <citation type="journal article" date="2020" name="Fungal Divers.">
        <title>Resolving the Mortierellaceae phylogeny through synthesis of multi-gene phylogenetics and phylogenomics.</title>
        <authorList>
            <person name="Vandepol N."/>
            <person name="Liber J."/>
            <person name="Desiro A."/>
            <person name="Na H."/>
            <person name="Kennedy M."/>
            <person name="Barry K."/>
            <person name="Grigoriev I.V."/>
            <person name="Miller A.N."/>
            <person name="O'Donnell K."/>
            <person name="Stajich J.E."/>
            <person name="Bonito G."/>
        </authorList>
    </citation>
    <scope>NUCLEOTIDE SEQUENCE</scope>
    <source>
        <strain evidence="4">NVP1</strain>
    </source>
</reference>
<evidence type="ECO:0000313" key="4">
    <source>
        <dbReference type="EMBL" id="KAF9336204.1"/>
    </source>
</evidence>
<dbReference type="PANTHER" id="PTHR10971">
    <property type="entry name" value="MRNA EXPORT FACTOR AND BUB3"/>
    <property type="match status" value="1"/>
</dbReference>
<dbReference type="Pfam" id="PF00400">
    <property type="entry name" value="WD40"/>
    <property type="match status" value="1"/>
</dbReference>
<dbReference type="SMART" id="SM00320">
    <property type="entry name" value="WD40"/>
    <property type="match status" value="5"/>
</dbReference>
<organism evidence="4 5">
    <name type="scientific">Podila minutissima</name>
    <dbReference type="NCBI Taxonomy" id="64525"/>
    <lineage>
        <taxon>Eukaryota</taxon>
        <taxon>Fungi</taxon>
        <taxon>Fungi incertae sedis</taxon>
        <taxon>Mucoromycota</taxon>
        <taxon>Mortierellomycotina</taxon>
        <taxon>Mortierellomycetes</taxon>
        <taxon>Mortierellales</taxon>
        <taxon>Mortierellaceae</taxon>
        <taxon>Podila</taxon>
    </lineage>
</organism>
<feature type="region of interest" description="Disordered" evidence="3">
    <location>
        <begin position="52"/>
        <end position="78"/>
    </location>
</feature>
<dbReference type="EMBL" id="JAAAUY010000068">
    <property type="protein sequence ID" value="KAF9336204.1"/>
    <property type="molecule type" value="Genomic_DNA"/>
</dbReference>
<dbReference type="SUPFAM" id="SSF50978">
    <property type="entry name" value="WD40 repeat-like"/>
    <property type="match status" value="1"/>
</dbReference>
<evidence type="ECO:0000313" key="5">
    <source>
        <dbReference type="Proteomes" id="UP000696485"/>
    </source>
</evidence>
<comment type="caution">
    <text evidence="4">The sequence shown here is derived from an EMBL/GenBank/DDBJ whole genome shotgun (WGS) entry which is preliminary data.</text>
</comment>
<name>A0A9P5STG2_9FUNG</name>
<accession>A0A9P5STG2</accession>
<keyword evidence="5" id="KW-1185">Reference proteome</keyword>
<proteinExistence type="predicted"/>
<gene>
    <name evidence="4" type="ORF">BG006_009368</name>
</gene>
<dbReference type="AlphaFoldDB" id="A0A9P5STG2"/>
<dbReference type="Proteomes" id="UP000696485">
    <property type="component" value="Unassembled WGS sequence"/>
</dbReference>
<sequence>MTSSPKITQVASKPIPFTGFQALWVPGTTRVCTFGSSDAGFGVIQVHTLSTSSSTSKSPVPGSTTSPHPKLVLHSETEKKSQFKCGTFRAGGSHPPRLVTGDFDGRVGLWDLNRTEVPLSLLEAHTDIVTCIDGAGAGSLESLQLPRQEYVTGCRDGVVKLWDTRQKDQAVSVMAPKKGYGHEVWSVSMNTQSSSSDDLLVAAGYDNGDIRVLDLAAGKLLFETNVKHGVCSVEFDRRRGTSKRLIATTMEGTLHSFDLGGSISESNAMVEETITVQTGDESTLWQARHVPQWQDIFAVTDGGGNIHMYEQGDAGSLIKSRGVHQFAKEAILSLEFNDDLEGLFVTCDLSNTLRVGILNL</sequence>
<evidence type="ECO:0000256" key="2">
    <source>
        <dbReference type="ARBA" id="ARBA00022737"/>
    </source>
</evidence>
<dbReference type="Gene3D" id="2.130.10.10">
    <property type="entry name" value="YVTN repeat-like/Quinoprotein amine dehydrogenase"/>
    <property type="match status" value="1"/>
</dbReference>
<feature type="compositionally biased region" description="Low complexity" evidence="3">
    <location>
        <begin position="52"/>
        <end position="67"/>
    </location>
</feature>
<dbReference type="InterPro" id="IPR036322">
    <property type="entry name" value="WD40_repeat_dom_sf"/>
</dbReference>
<dbReference type="InterPro" id="IPR015943">
    <property type="entry name" value="WD40/YVTN_repeat-like_dom_sf"/>
</dbReference>
<keyword evidence="1" id="KW-0853">WD repeat</keyword>
<dbReference type="InterPro" id="IPR001680">
    <property type="entry name" value="WD40_rpt"/>
</dbReference>
<keyword evidence="2" id="KW-0677">Repeat</keyword>